<dbReference type="EMBL" id="DVFT01000108">
    <property type="protein sequence ID" value="HIQ96379.1"/>
    <property type="molecule type" value="Genomic_DNA"/>
</dbReference>
<feature type="domain" description="Helix-turn-helix conjugative transposon-like" evidence="1">
    <location>
        <begin position="5"/>
        <end position="58"/>
    </location>
</feature>
<sequence length="64" mass="7766">MEFEELFLKARNSDQKAMLALIEMYRPLMIKYAKIDNVLDEDLYQEFVCVLILCVKKFPYKEKR</sequence>
<dbReference type="SUPFAM" id="SSF88946">
    <property type="entry name" value="Sigma2 domain of RNA polymerase sigma factors"/>
    <property type="match status" value="1"/>
</dbReference>
<gene>
    <name evidence="2" type="ORF">IAB26_07440</name>
</gene>
<name>A0A9D1D227_9FIRM</name>
<dbReference type="Proteomes" id="UP000886886">
    <property type="component" value="Unassembled WGS sequence"/>
</dbReference>
<proteinExistence type="predicted"/>
<comment type="caution">
    <text evidence="2">The sequence shown here is derived from an EMBL/GenBank/DDBJ whole genome shotgun (WGS) entry which is preliminary data.</text>
</comment>
<dbReference type="InterPro" id="IPR013325">
    <property type="entry name" value="RNA_pol_sigma_r2"/>
</dbReference>
<reference evidence="2" key="2">
    <citation type="journal article" date="2021" name="PeerJ">
        <title>Extensive microbial diversity within the chicken gut microbiome revealed by metagenomics and culture.</title>
        <authorList>
            <person name="Gilroy R."/>
            <person name="Ravi A."/>
            <person name="Getino M."/>
            <person name="Pursley I."/>
            <person name="Horton D.L."/>
            <person name="Alikhan N.F."/>
            <person name="Baker D."/>
            <person name="Gharbi K."/>
            <person name="Hall N."/>
            <person name="Watson M."/>
            <person name="Adriaenssens E.M."/>
            <person name="Foster-Nyarko E."/>
            <person name="Jarju S."/>
            <person name="Secka A."/>
            <person name="Antonio M."/>
            <person name="Oren A."/>
            <person name="Chaudhuri R.R."/>
            <person name="La Ragione R."/>
            <person name="Hildebrand F."/>
            <person name="Pallen M.J."/>
        </authorList>
    </citation>
    <scope>NUCLEOTIDE SEQUENCE</scope>
    <source>
        <strain evidence="2">ChiSjej3B21-11622</strain>
    </source>
</reference>
<dbReference type="Pfam" id="PF12645">
    <property type="entry name" value="HTH_16"/>
    <property type="match status" value="1"/>
</dbReference>
<reference evidence="2" key="1">
    <citation type="submission" date="2020-10" db="EMBL/GenBank/DDBJ databases">
        <authorList>
            <person name="Gilroy R."/>
        </authorList>
    </citation>
    <scope>NUCLEOTIDE SEQUENCE</scope>
    <source>
        <strain evidence="2">ChiSjej3B21-11622</strain>
    </source>
</reference>
<dbReference type="AlphaFoldDB" id="A0A9D1D227"/>
<evidence type="ECO:0000313" key="3">
    <source>
        <dbReference type="Proteomes" id="UP000886886"/>
    </source>
</evidence>
<evidence type="ECO:0000259" key="1">
    <source>
        <dbReference type="Pfam" id="PF12645"/>
    </source>
</evidence>
<organism evidence="2 3">
    <name type="scientific">Candidatus Limivivens merdigallinarum</name>
    <dbReference type="NCBI Taxonomy" id="2840859"/>
    <lineage>
        <taxon>Bacteria</taxon>
        <taxon>Bacillati</taxon>
        <taxon>Bacillota</taxon>
        <taxon>Clostridia</taxon>
        <taxon>Lachnospirales</taxon>
        <taxon>Lachnospiraceae</taxon>
        <taxon>Lachnospiraceae incertae sedis</taxon>
        <taxon>Candidatus Limivivens</taxon>
    </lineage>
</organism>
<evidence type="ECO:0000313" key="2">
    <source>
        <dbReference type="EMBL" id="HIQ96379.1"/>
    </source>
</evidence>
<protein>
    <submittedName>
        <fullName evidence="2">Helix-turn-helix domain-containing protein</fullName>
    </submittedName>
</protein>
<accession>A0A9D1D227</accession>
<dbReference type="InterPro" id="IPR024760">
    <property type="entry name" value="HTH_dom_conjug_TS-like"/>
</dbReference>
<dbReference type="GO" id="GO:0006352">
    <property type="term" value="P:DNA-templated transcription initiation"/>
    <property type="evidence" value="ECO:0007669"/>
    <property type="project" value="InterPro"/>
</dbReference>
<dbReference type="GO" id="GO:0003700">
    <property type="term" value="F:DNA-binding transcription factor activity"/>
    <property type="evidence" value="ECO:0007669"/>
    <property type="project" value="InterPro"/>
</dbReference>